<reference evidence="2 3" key="1">
    <citation type="submission" date="2017-04" db="EMBL/GenBank/DDBJ databases">
        <title>Kefir bacterial isolates.</title>
        <authorList>
            <person name="Kim Y."/>
            <person name="Blasche S."/>
            <person name="Patil K.R."/>
        </authorList>
    </citation>
    <scope>NUCLEOTIDE SEQUENCE [LARGE SCALE GENOMIC DNA]</scope>
    <source>
        <strain evidence="2 3">KR</strain>
    </source>
</reference>
<dbReference type="EMBL" id="NCXK01000046">
    <property type="protein sequence ID" value="PAK76770.1"/>
    <property type="molecule type" value="Genomic_DNA"/>
</dbReference>
<keyword evidence="1" id="KW-1133">Transmembrane helix</keyword>
<evidence type="ECO:0000256" key="1">
    <source>
        <dbReference type="SAM" id="Phobius"/>
    </source>
</evidence>
<protein>
    <submittedName>
        <fullName evidence="2">Uncharacterized protein</fullName>
    </submittedName>
</protein>
<evidence type="ECO:0000313" key="3">
    <source>
        <dbReference type="Proteomes" id="UP000216151"/>
    </source>
</evidence>
<organism evidence="2 3">
    <name type="scientific">Acetobacter fabarum</name>
    <dbReference type="NCBI Taxonomy" id="483199"/>
    <lineage>
        <taxon>Bacteria</taxon>
        <taxon>Pseudomonadati</taxon>
        <taxon>Pseudomonadota</taxon>
        <taxon>Alphaproteobacteria</taxon>
        <taxon>Acetobacterales</taxon>
        <taxon>Acetobacteraceae</taxon>
        <taxon>Acetobacter</taxon>
    </lineage>
</organism>
<keyword evidence="1" id="KW-0472">Membrane</keyword>
<keyword evidence="3" id="KW-1185">Reference proteome</keyword>
<name>A0A269XU29_9PROT</name>
<dbReference type="AlphaFoldDB" id="A0A269XU29"/>
<comment type="caution">
    <text evidence="2">The sequence shown here is derived from an EMBL/GenBank/DDBJ whole genome shotgun (WGS) entry which is preliminary data.</text>
</comment>
<gene>
    <name evidence="2" type="ORF">B8X00_13225</name>
</gene>
<accession>A0A269XU29</accession>
<keyword evidence="1" id="KW-0812">Transmembrane</keyword>
<dbReference type="Proteomes" id="UP000216151">
    <property type="component" value="Unassembled WGS sequence"/>
</dbReference>
<feature type="transmembrane region" description="Helical" evidence="1">
    <location>
        <begin position="20"/>
        <end position="39"/>
    </location>
</feature>
<sequence>MPKTINTPENHRTIRLYKAVTLLSMAAIVAAIPFAAHVFEINRDLFDWGEVVAQSAMRTGDVAVSSKVGW</sequence>
<proteinExistence type="predicted"/>
<evidence type="ECO:0000313" key="2">
    <source>
        <dbReference type="EMBL" id="PAK76770.1"/>
    </source>
</evidence>